<proteinExistence type="predicted"/>
<evidence type="ECO:0000313" key="3">
    <source>
        <dbReference type="Proteomes" id="UP000717696"/>
    </source>
</evidence>
<reference evidence="2" key="1">
    <citation type="journal article" date="2021" name="Nat. Commun.">
        <title>Genetic determinants of endophytism in the Arabidopsis root mycobiome.</title>
        <authorList>
            <person name="Mesny F."/>
            <person name="Miyauchi S."/>
            <person name="Thiergart T."/>
            <person name="Pickel B."/>
            <person name="Atanasova L."/>
            <person name="Karlsson M."/>
            <person name="Huettel B."/>
            <person name="Barry K.W."/>
            <person name="Haridas S."/>
            <person name="Chen C."/>
            <person name="Bauer D."/>
            <person name="Andreopoulos W."/>
            <person name="Pangilinan J."/>
            <person name="LaButti K."/>
            <person name="Riley R."/>
            <person name="Lipzen A."/>
            <person name="Clum A."/>
            <person name="Drula E."/>
            <person name="Henrissat B."/>
            <person name="Kohler A."/>
            <person name="Grigoriev I.V."/>
            <person name="Martin F.M."/>
            <person name="Hacquard S."/>
        </authorList>
    </citation>
    <scope>NUCLEOTIDE SEQUENCE</scope>
    <source>
        <strain evidence="2">MPI-CAGE-AT-0021</strain>
    </source>
</reference>
<feature type="compositionally biased region" description="Polar residues" evidence="1">
    <location>
        <begin position="31"/>
        <end position="40"/>
    </location>
</feature>
<name>A0A9P9F434_9HYPO</name>
<keyword evidence="3" id="KW-1185">Reference proteome</keyword>
<feature type="region of interest" description="Disordered" evidence="1">
    <location>
        <begin position="1"/>
        <end position="58"/>
    </location>
</feature>
<dbReference type="Proteomes" id="UP000717696">
    <property type="component" value="Unassembled WGS sequence"/>
</dbReference>
<dbReference type="AlphaFoldDB" id="A0A9P9F434"/>
<evidence type="ECO:0000256" key="1">
    <source>
        <dbReference type="SAM" id="MobiDB-lite"/>
    </source>
</evidence>
<gene>
    <name evidence="2" type="ORF">B0J13DRAFT_522753</name>
</gene>
<sequence length="396" mass="43217">MDDSNRMRRQNEQPIHPTSNQRYPLHDPSQQRRTLAASSNDRYRPAPINTSPSPARGMGGAGNYNTYYQEPTASFSTANMPAAAMAYGSEYGADSRQQPQGFGGYGNAATMMYNVAQPSTQTPVYDAQQFGSRQPSAMQMMTPEVASSYFGSEAGGAGGQGLQQPTQGSGASANVYQQNTQMGYTGNMSSVGGMQQTSASADVSMTEDHDYAEGALEEKWVNYQRQLGTIFQEIVAGSLESASETLLSVSNWLLTQVADLGLNLDDTNLHADRIKLWNDFNHAWLALGHRQIELMISSQQLSRAQTAMSKSIIKKMGNELIRLCDGIERHGLVDYQYGVWEEQITAGMCDNIRSLNPRATDTIAAVLEDCLDLYEASEELRLATGPGVRQLGRDGV</sequence>
<feature type="compositionally biased region" description="Basic and acidic residues" evidence="1">
    <location>
        <begin position="1"/>
        <end position="11"/>
    </location>
</feature>
<dbReference type="OrthoDB" id="5552418at2759"/>
<dbReference type="EMBL" id="JAGMUU010000005">
    <property type="protein sequence ID" value="KAH7152461.1"/>
    <property type="molecule type" value="Genomic_DNA"/>
</dbReference>
<feature type="compositionally biased region" description="Polar residues" evidence="1">
    <location>
        <begin position="12"/>
        <end position="22"/>
    </location>
</feature>
<accession>A0A9P9F434</accession>
<feature type="region of interest" description="Disordered" evidence="1">
    <location>
        <begin position="152"/>
        <end position="172"/>
    </location>
</feature>
<protein>
    <submittedName>
        <fullName evidence="2">Uncharacterized protein</fullName>
    </submittedName>
</protein>
<comment type="caution">
    <text evidence="2">The sequence shown here is derived from an EMBL/GenBank/DDBJ whole genome shotgun (WGS) entry which is preliminary data.</text>
</comment>
<organism evidence="2 3">
    <name type="scientific">Dactylonectria estremocensis</name>
    <dbReference type="NCBI Taxonomy" id="1079267"/>
    <lineage>
        <taxon>Eukaryota</taxon>
        <taxon>Fungi</taxon>
        <taxon>Dikarya</taxon>
        <taxon>Ascomycota</taxon>
        <taxon>Pezizomycotina</taxon>
        <taxon>Sordariomycetes</taxon>
        <taxon>Hypocreomycetidae</taxon>
        <taxon>Hypocreales</taxon>
        <taxon>Nectriaceae</taxon>
        <taxon>Dactylonectria</taxon>
    </lineage>
</organism>
<evidence type="ECO:0000313" key="2">
    <source>
        <dbReference type="EMBL" id="KAH7152461.1"/>
    </source>
</evidence>